<name>A0A949NCS4_9FIRM</name>
<dbReference type="Gene3D" id="1.10.287.130">
    <property type="match status" value="1"/>
</dbReference>
<dbReference type="EC" id="2.7.13.3" evidence="3"/>
<dbReference type="SUPFAM" id="SSF55874">
    <property type="entry name" value="ATPase domain of HSP90 chaperone/DNA topoisomerase II/histidine kinase"/>
    <property type="match status" value="1"/>
</dbReference>
<evidence type="ECO:0000256" key="2">
    <source>
        <dbReference type="ARBA" id="ARBA00004651"/>
    </source>
</evidence>
<keyword evidence="9 15" id="KW-0418">Kinase</keyword>
<keyword evidence="11" id="KW-1133">Transmembrane helix</keyword>
<dbReference type="InterPro" id="IPR050398">
    <property type="entry name" value="HssS/ArlS-like"/>
</dbReference>
<evidence type="ECO:0000256" key="9">
    <source>
        <dbReference type="ARBA" id="ARBA00022777"/>
    </source>
</evidence>
<keyword evidence="16" id="KW-1185">Reference proteome</keyword>
<comment type="catalytic activity">
    <reaction evidence="1">
        <text>ATP + protein L-histidine = ADP + protein N-phospho-L-histidine.</text>
        <dbReference type="EC" id="2.7.13.3"/>
    </reaction>
</comment>
<organism evidence="15 16">
    <name type="scientific">Diplocloster agilis</name>
    <dbReference type="NCBI Taxonomy" id="2850323"/>
    <lineage>
        <taxon>Bacteria</taxon>
        <taxon>Bacillati</taxon>
        <taxon>Bacillota</taxon>
        <taxon>Clostridia</taxon>
        <taxon>Lachnospirales</taxon>
        <taxon>Lachnospiraceae</taxon>
        <taxon>Diplocloster</taxon>
    </lineage>
</organism>
<dbReference type="CDD" id="cd00082">
    <property type="entry name" value="HisKA"/>
    <property type="match status" value="1"/>
</dbReference>
<evidence type="ECO:0000256" key="11">
    <source>
        <dbReference type="ARBA" id="ARBA00022989"/>
    </source>
</evidence>
<proteinExistence type="predicted"/>
<dbReference type="PANTHER" id="PTHR45528:SF1">
    <property type="entry name" value="SENSOR HISTIDINE KINASE CPXA"/>
    <property type="match status" value="1"/>
</dbReference>
<dbReference type="InterPro" id="IPR003594">
    <property type="entry name" value="HATPase_dom"/>
</dbReference>
<keyword evidence="12" id="KW-0902">Two-component regulatory system</keyword>
<dbReference type="AlphaFoldDB" id="A0A949NCS4"/>
<accession>A0A949NCS4</accession>
<dbReference type="PRINTS" id="PR00344">
    <property type="entry name" value="BCTRLSENSOR"/>
</dbReference>
<protein>
    <recommendedName>
        <fullName evidence="3">histidine kinase</fullName>
        <ecNumber evidence="3">2.7.13.3</ecNumber>
    </recommendedName>
</protein>
<dbReference type="SMART" id="SM00388">
    <property type="entry name" value="HisKA"/>
    <property type="match status" value="1"/>
</dbReference>
<evidence type="ECO:0000256" key="7">
    <source>
        <dbReference type="ARBA" id="ARBA00022692"/>
    </source>
</evidence>
<dbReference type="InterPro" id="IPR005467">
    <property type="entry name" value="His_kinase_dom"/>
</dbReference>
<dbReference type="CDD" id="cd00075">
    <property type="entry name" value="HATPase"/>
    <property type="match status" value="1"/>
</dbReference>
<dbReference type="Pfam" id="PF00512">
    <property type="entry name" value="HisKA"/>
    <property type="match status" value="1"/>
</dbReference>
<keyword evidence="6" id="KW-0808">Transferase</keyword>
<evidence type="ECO:0000313" key="16">
    <source>
        <dbReference type="Proteomes" id="UP000712157"/>
    </source>
</evidence>
<dbReference type="PROSITE" id="PS50109">
    <property type="entry name" value="HIS_KIN"/>
    <property type="match status" value="1"/>
</dbReference>
<dbReference type="PANTHER" id="PTHR45528">
    <property type="entry name" value="SENSOR HISTIDINE KINASE CPXA"/>
    <property type="match status" value="1"/>
</dbReference>
<evidence type="ECO:0000256" key="12">
    <source>
        <dbReference type="ARBA" id="ARBA00023012"/>
    </source>
</evidence>
<feature type="domain" description="Histidine kinase" evidence="14">
    <location>
        <begin position="91"/>
        <end position="305"/>
    </location>
</feature>
<evidence type="ECO:0000256" key="5">
    <source>
        <dbReference type="ARBA" id="ARBA00022553"/>
    </source>
</evidence>
<keyword evidence="8" id="KW-0547">Nucleotide-binding</keyword>
<comment type="subcellular location">
    <subcellularLocation>
        <location evidence="2">Cell membrane</location>
        <topology evidence="2">Multi-pass membrane protein</topology>
    </subcellularLocation>
</comment>
<dbReference type="GO" id="GO:0000155">
    <property type="term" value="F:phosphorelay sensor kinase activity"/>
    <property type="evidence" value="ECO:0007669"/>
    <property type="project" value="InterPro"/>
</dbReference>
<dbReference type="GO" id="GO:0005524">
    <property type="term" value="F:ATP binding"/>
    <property type="evidence" value="ECO:0007669"/>
    <property type="project" value="UniProtKB-KW"/>
</dbReference>
<keyword evidence="4" id="KW-1003">Cell membrane</keyword>
<dbReference type="InterPro" id="IPR003661">
    <property type="entry name" value="HisK_dim/P_dom"/>
</dbReference>
<evidence type="ECO:0000256" key="3">
    <source>
        <dbReference type="ARBA" id="ARBA00012438"/>
    </source>
</evidence>
<dbReference type="SMART" id="SM00387">
    <property type="entry name" value="HATPase_c"/>
    <property type="match status" value="1"/>
</dbReference>
<keyword evidence="7" id="KW-0812">Transmembrane</keyword>
<gene>
    <name evidence="15" type="ORF">KTH89_01450</name>
</gene>
<evidence type="ECO:0000256" key="4">
    <source>
        <dbReference type="ARBA" id="ARBA00022475"/>
    </source>
</evidence>
<evidence type="ECO:0000256" key="13">
    <source>
        <dbReference type="ARBA" id="ARBA00023136"/>
    </source>
</evidence>
<dbReference type="FunFam" id="3.30.565.10:FF:000006">
    <property type="entry name" value="Sensor histidine kinase WalK"/>
    <property type="match status" value="1"/>
</dbReference>
<dbReference type="InterPro" id="IPR004358">
    <property type="entry name" value="Sig_transdc_His_kin-like_C"/>
</dbReference>
<dbReference type="Proteomes" id="UP000712157">
    <property type="component" value="Unassembled WGS sequence"/>
</dbReference>
<comment type="caution">
    <text evidence="15">The sequence shown here is derived from an EMBL/GenBank/DDBJ whole genome shotgun (WGS) entry which is preliminary data.</text>
</comment>
<dbReference type="Pfam" id="PF02518">
    <property type="entry name" value="HATPase_c"/>
    <property type="match status" value="1"/>
</dbReference>
<reference evidence="15" key="1">
    <citation type="submission" date="2021-06" db="EMBL/GenBank/DDBJ databases">
        <title>Description of novel taxa of the family Lachnospiraceae.</title>
        <authorList>
            <person name="Chaplin A.V."/>
            <person name="Sokolova S.R."/>
            <person name="Pikina A.P."/>
            <person name="Korzhanova M."/>
            <person name="Belova V."/>
            <person name="Korostin D."/>
            <person name="Efimov B.A."/>
        </authorList>
    </citation>
    <scope>NUCLEOTIDE SEQUENCE</scope>
    <source>
        <strain evidence="15">ASD5720</strain>
    </source>
</reference>
<evidence type="ECO:0000256" key="8">
    <source>
        <dbReference type="ARBA" id="ARBA00022741"/>
    </source>
</evidence>
<evidence type="ECO:0000256" key="1">
    <source>
        <dbReference type="ARBA" id="ARBA00000085"/>
    </source>
</evidence>
<dbReference type="RefSeq" id="WP_238720346.1">
    <property type="nucleotide sequence ID" value="NZ_JAHQCW010000001.1"/>
</dbReference>
<evidence type="ECO:0000256" key="10">
    <source>
        <dbReference type="ARBA" id="ARBA00022840"/>
    </source>
</evidence>
<dbReference type="InterPro" id="IPR036097">
    <property type="entry name" value="HisK_dim/P_sf"/>
</dbReference>
<keyword evidence="5" id="KW-0597">Phosphoprotein</keyword>
<keyword evidence="10" id="KW-0067">ATP-binding</keyword>
<evidence type="ECO:0000313" key="15">
    <source>
        <dbReference type="EMBL" id="MBU9735181.1"/>
    </source>
</evidence>
<keyword evidence="13" id="KW-0472">Membrane</keyword>
<evidence type="ECO:0000256" key="6">
    <source>
        <dbReference type="ARBA" id="ARBA00022679"/>
    </source>
</evidence>
<dbReference type="Gene3D" id="3.30.565.10">
    <property type="entry name" value="Histidine kinase-like ATPase, C-terminal domain"/>
    <property type="match status" value="1"/>
</dbReference>
<sequence>MNTCLLILLVLALLLIFCLIYKLKHINEQISFIKDVLADMKAGNLNRRILVQENDRTKQICYDINQIAINSQSQLIHQKQSEQAYKRLMTSLSHDVKTPLASLVGYLEAVESQLVTGKEKDEYIHVAHEKAQYLKHFVEHLFEWVKLDSGEQVFHFEVSDLNEITRNIMADWILVLENSHFEYEIDIPEEEYPVRMDSNAYTRVINNLLQNVMVHSGGSKIILRIAKEQQRVKVIIADNGKGIASDKLPHIFERLYQCDHSRSAKGNGLGLAITRELVNAHKGTITVNSALDRGTEFVISFPKAL</sequence>
<dbReference type="InterPro" id="IPR036890">
    <property type="entry name" value="HATPase_C_sf"/>
</dbReference>
<evidence type="ECO:0000259" key="14">
    <source>
        <dbReference type="PROSITE" id="PS50109"/>
    </source>
</evidence>
<dbReference type="EMBL" id="JAHQCW010000001">
    <property type="protein sequence ID" value="MBU9735181.1"/>
    <property type="molecule type" value="Genomic_DNA"/>
</dbReference>
<dbReference type="GO" id="GO:0005886">
    <property type="term" value="C:plasma membrane"/>
    <property type="evidence" value="ECO:0007669"/>
    <property type="project" value="UniProtKB-SubCell"/>
</dbReference>
<dbReference type="SUPFAM" id="SSF47384">
    <property type="entry name" value="Homodimeric domain of signal transducing histidine kinase"/>
    <property type="match status" value="1"/>
</dbReference>